<comment type="caution">
    <text evidence="1">The sequence shown here is derived from an EMBL/GenBank/DDBJ whole genome shotgun (WGS) entry which is preliminary data.</text>
</comment>
<evidence type="ECO:0000313" key="1">
    <source>
        <dbReference type="EMBL" id="PYE84168.1"/>
    </source>
</evidence>
<accession>A0A318T6Y2</accession>
<proteinExistence type="predicted"/>
<keyword evidence="2" id="KW-1185">Reference proteome</keyword>
<dbReference type="Gene3D" id="3.40.30.10">
    <property type="entry name" value="Glutaredoxin"/>
    <property type="match status" value="1"/>
</dbReference>
<gene>
    <name evidence="1" type="ORF">DFP88_103536</name>
</gene>
<protein>
    <recommendedName>
        <fullName evidence="3">Glutaredoxin</fullName>
    </recommendedName>
</protein>
<dbReference type="AlphaFoldDB" id="A0A318T6Y2"/>
<sequence length="45" mass="5176">MTKDAEAMDRVTELGYRQAPVVVAGDRHWCGFRPELINEITEKEI</sequence>
<name>A0A318T6Y2_9RHOB</name>
<dbReference type="EMBL" id="QJTE01000003">
    <property type="protein sequence ID" value="PYE84168.1"/>
    <property type="molecule type" value="Genomic_DNA"/>
</dbReference>
<dbReference type="InterPro" id="IPR036249">
    <property type="entry name" value="Thioredoxin-like_sf"/>
</dbReference>
<organism evidence="1 2">
    <name type="scientific">Pseudoroseicyclus aestuarii</name>
    <dbReference type="NCBI Taxonomy" id="1795041"/>
    <lineage>
        <taxon>Bacteria</taxon>
        <taxon>Pseudomonadati</taxon>
        <taxon>Pseudomonadota</taxon>
        <taxon>Alphaproteobacteria</taxon>
        <taxon>Rhodobacterales</taxon>
        <taxon>Paracoccaceae</taxon>
        <taxon>Pseudoroseicyclus</taxon>
    </lineage>
</organism>
<reference evidence="1 2" key="1">
    <citation type="submission" date="2018-06" db="EMBL/GenBank/DDBJ databases">
        <title>Genomic Encyclopedia of Type Strains, Phase III (KMG-III): the genomes of soil and plant-associated and newly described type strains.</title>
        <authorList>
            <person name="Whitman W."/>
        </authorList>
    </citation>
    <scope>NUCLEOTIDE SEQUENCE [LARGE SCALE GENOMIC DNA]</scope>
    <source>
        <strain evidence="1 2">CECT 9025</strain>
    </source>
</reference>
<dbReference type="Proteomes" id="UP000248311">
    <property type="component" value="Unassembled WGS sequence"/>
</dbReference>
<evidence type="ECO:0000313" key="2">
    <source>
        <dbReference type="Proteomes" id="UP000248311"/>
    </source>
</evidence>
<dbReference type="SUPFAM" id="SSF52833">
    <property type="entry name" value="Thioredoxin-like"/>
    <property type="match status" value="1"/>
</dbReference>
<evidence type="ECO:0008006" key="3">
    <source>
        <dbReference type="Google" id="ProtNLM"/>
    </source>
</evidence>